<evidence type="ECO:0000256" key="2">
    <source>
        <dbReference type="SAM" id="Phobius"/>
    </source>
</evidence>
<dbReference type="EMBL" id="JANPWB010000013">
    <property type="protein sequence ID" value="KAJ1107674.1"/>
    <property type="molecule type" value="Genomic_DNA"/>
</dbReference>
<accession>A0AAV7MZ20</accession>
<comment type="caution">
    <text evidence="4">The sequence shown here is derived from an EMBL/GenBank/DDBJ whole genome shotgun (WGS) entry which is preliminary data.</text>
</comment>
<reference evidence="4" key="1">
    <citation type="journal article" date="2022" name="bioRxiv">
        <title>Sequencing and chromosome-scale assembly of the giantPleurodeles waltlgenome.</title>
        <authorList>
            <person name="Brown T."/>
            <person name="Elewa A."/>
            <person name="Iarovenko S."/>
            <person name="Subramanian E."/>
            <person name="Araus A.J."/>
            <person name="Petzold A."/>
            <person name="Susuki M."/>
            <person name="Suzuki K.-i.T."/>
            <person name="Hayashi T."/>
            <person name="Toyoda A."/>
            <person name="Oliveira C."/>
            <person name="Osipova E."/>
            <person name="Leigh N.D."/>
            <person name="Simon A."/>
            <person name="Yun M.H."/>
        </authorList>
    </citation>
    <scope>NUCLEOTIDE SEQUENCE</scope>
    <source>
        <strain evidence="4">20211129_DDA</strain>
        <tissue evidence="4">Liver</tissue>
    </source>
</reference>
<keyword evidence="2" id="KW-0472">Membrane</keyword>
<evidence type="ECO:0000256" key="1">
    <source>
        <dbReference type="SAM" id="MobiDB-lite"/>
    </source>
</evidence>
<keyword evidence="3" id="KW-0732">Signal</keyword>
<feature type="signal peptide" evidence="3">
    <location>
        <begin position="1"/>
        <end position="19"/>
    </location>
</feature>
<dbReference type="AlphaFoldDB" id="A0AAV7MZ20"/>
<feature type="region of interest" description="Disordered" evidence="1">
    <location>
        <begin position="119"/>
        <end position="142"/>
    </location>
</feature>
<protein>
    <submittedName>
        <fullName evidence="4">Uncharacterized protein</fullName>
    </submittedName>
</protein>
<keyword evidence="2" id="KW-0812">Transmembrane</keyword>
<sequence length="159" mass="17421">MSTTLCLPVQFACVYACLAATTHACVCMSSCVRPVVSDHLALAALFVSLCVGSLLVLRGDFRLSRPLLRYPVLSKPETIRPSLPRQIESKRSCNQYTGEGGNEPRTCLWPDRITASTAGLTLNQPPAHQGAEDRELRKRPESDLNLRTGGFYDVCPSQL</sequence>
<evidence type="ECO:0000256" key="3">
    <source>
        <dbReference type="SAM" id="SignalP"/>
    </source>
</evidence>
<organism evidence="4 5">
    <name type="scientific">Pleurodeles waltl</name>
    <name type="common">Iberian ribbed newt</name>
    <dbReference type="NCBI Taxonomy" id="8319"/>
    <lineage>
        <taxon>Eukaryota</taxon>
        <taxon>Metazoa</taxon>
        <taxon>Chordata</taxon>
        <taxon>Craniata</taxon>
        <taxon>Vertebrata</taxon>
        <taxon>Euteleostomi</taxon>
        <taxon>Amphibia</taxon>
        <taxon>Batrachia</taxon>
        <taxon>Caudata</taxon>
        <taxon>Salamandroidea</taxon>
        <taxon>Salamandridae</taxon>
        <taxon>Pleurodelinae</taxon>
        <taxon>Pleurodeles</taxon>
    </lineage>
</organism>
<dbReference type="Proteomes" id="UP001066276">
    <property type="component" value="Chromosome 9"/>
</dbReference>
<proteinExistence type="predicted"/>
<gene>
    <name evidence="4" type="ORF">NDU88_005064</name>
</gene>
<evidence type="ECO:0000313" key="4">
    <source>
        <dbReference type="EMBL" id="KAJ1107674.1"/>
    </source>
</evidence>
<feature type="transmembrane region" description="Helical" evidence="2">
    <location>
        <begin position="40"/>
        <end position="57"/>
    </location>
</feature>
<feature type="chain" id="PRO_5043989555" evidence="3">
    <location>
        <begin position="20"/>
        <end position="159"/>
    </location>
</feature>
<keyword evidence="5" id="KW-1185">Reference proteome</keyword>
<feature type="compositionally biased region" description="Basic and acidic residues" evidence="1">
    <location>
        <begin position="130"/>
        <end position="142"/>
    </location>
</feature>
<name>A0AAV7MZ20_PLEWA</name>
<keyword evidence="2" id="KW-1133">Transmembrane helix</keyword>
<evidence type="ECO:0000313" key="5">
    <source>
        <dbReference type="Proteomes" id="UP001066276"/>
    </source>
</evidence>